<accession>A0A512DD49</accession>
<organism evidence="2 3">
    <name type="scientific">Cellulomonas aerilata</name>
    <dbReference type="NCBI Taxonomy" id="515326"/>
    <lineage>
        <taxon>Bacteria</taxon>
        <taxon>Bacillati</taxon>
        <taxon>Actinomycetota</taxon>
        <taxon>Actinomycetes</taxon>
        <taxon>Micrococcales</taxon>
        <taxon>Cellulomonadaceae</taxon>
        <taxon>Cellulomonas</taxon>
    </lineage>
</organism>
<name>A0A512DD49_9CELL</name>
<dbReference type="RefSeq" id="WP_146903780.1">
    <property type="nucleotide sequence ID" value="NZ_BAAARM010000003.1"/>
</dbReference>
<dbReference type="Proteomes" id="UP000321181">
    <property type="component" value="Unassembled WGS sequence"/>
</dbReference>
<feature type="transmembrane region" description="Helical" evidence="1">
    <location>
        <begin position="110"/>
        <end position="143"/>
    </location>
</feature>
<proteinExistence type="predicted"/>
<feature type="transmembrane region" description="Helical" evidence="1">
    <location>
        <begin position="242"/>
        <end position="262"/>
    </location>
</feature>
<sequence length="273" mass="28487">MTALLTEYRKLVTTRLWWVLLLAMAGYMAVLAAAMSYVLTRVPSAGANPFADPSAQPEPLSAEQIAQTVYTLATSLGYVFPVIVGALAMTGEFRHQTITPTLLAEPRRTVVLAAKMVSSVVVGLLFGLVGTLATVGAGAGILALLGEDPQLTEPIVLRSAALSVLALTVWTVVGVGFGTLLTNQVAVIVVLLAFTQFVEPILRLVLGQLEWSEGIAKYLPGAAGDAITGASFYTGSGIGPELLSSAGGLAVLLGYALLFAVLGRMLSLRRDIT</sequence>
<evidence type="ECO:0000313" key="3">
    <source>
        <dbReference type="Proteomes" id="UP000321181"/>
    </source>
</evidence>
<keyword evidence="1" id="KW-0472">Membrane</keyword>
<dbReference type="AlphaFoldDB" id="A0A512DD49"/>
<gene>
    <name evidence="2" type="ORF">CAE01nite_21170</name>
</gene>
<keyword evidence="3" id="KW-1185">Reference proteome</keyword>
<feature type="transmembrane region" description="Helical" evidence="1">
    <location>
        <begin position="16"/>
        <end position="39"/>
    </location>
</feature>
<evidence type="ECO:0000313" key="2">
    <source>
        <dbReference type="EMBL" id="GEO34392.1"/>
    </source>
</evidence>
<evidence type="ECO:0000256" key="1">
    <source>
        <dbReference type="SAM" id="Phobius"/>
    </source>
</evidence>
<feature type="transmembrane region" description="Helical" evidence="1">
    <location>
        <begin position="185"/>
        <end position="206"/>
    </location>
</feature>
<comment type="caution">
    <text evidence="2">The sequence shown here is derived from an EMBL/GenBank/DDBJ whole genome shotgun (WGS) entry which is preliminary data.</text>
</comment>
<dbReference type="EMBL" id="BJYY01000013">
    <property type="protein sequence ID" value="GEO34392.1"/>
    <property type="molecule type" value="Genomic_DNA"/>
</dbReference>
<feature type="transmembrane region" description="Helical" evidence="1">
    <location>
        <begin position="69"/>
        <end position="89"/>
    </location>
</feature>
<dbReference type="GO" id="GO:0140359">
    <property type="term" value="F:ABC-type transporter activity"/>
    <property type="evidence" value="ECO:0007669"/>
    <property type="project" value="InterPro"/>
</dbReference>
<dbReference type="OrthoDB" id="5244396at2"/>
<dbReference type="GO" id="GO:0005886">
    <property type="term" value="C:plasma membrane"/>
    <property type="evidence" value="ECO:0007669"/>
    <property type="project" value="UniProtKB-SubCell"/>
</dbReference>
<keyword evidence="1" id="KW-1133">Transmembrane helix</keyword>
<keyword evidence="1" id="KW-0812">Transmembrane</keyword>
<protein>
    <submittedName>
        <fullName evidence="2">ABC transporter permease</fullName>
    </submittedName>
</protein>
<reference evidence="2 3" key="1">
    <citation type="submission" date="2019-07" db="EMBL/GenBank/DDBJ databases">
        <title>Whole genome shotgun sequence of Cellulomonas aerilata NBRC 106308.</title>
        <authorList>
            <person name="Hosoyama A."/>
            <person name="Uohara A."/>
            <person name="Ohji S."/>
            <person name="Ichikawa N."/>
        </authorList>
    </citation>
    <scope>NUCLEOTIDE SEQUENCE [LARGE SCALE GENOMIC DNA]</scope>
    <source>
        <strain evidence="2 3">NBRC 106308</strain>
    </source>
</reference>
<feature type="transmembrane region" description="Helical" evidence="1">
    <location>
        <begin position="155"/>
        <end position="178"/>
    </location>
</feature>